<organism evidence="1 2">
    <name type="scientific">Pelotomaculum isophthalicicum JI</name>
    <dbReference type="NCBI Taxonomy" id="947010"/>
    <lineage>
        <taxon>Bacteria</taxon>
        <taxon>Bacillati</taxon>
        <taxon>Bacillota</taxon>
        <taxon>Clostridia</taxon>
        <taxon>Eubacteriales</taxon>
        <taxon>Desulfotomaculaceae</taxon>
        <taxon>Pelotomaculum</taxon>
    </lineage>
</organism>
<protein>
    <submittedName>
        <fullName evidence="1">Uncharacterized protein</fullName>
    </submittedName>
</protein>
<dbReference type="AlphaFoldDB" id="A0A9X4H409"/>
<dbReference type="RefSeq" id="WP_277443709.1">
    <property type="nucleotide sequence ID" value="NZ_JAKOAV010000013.1"/>
</dbReference>
<proteinExistence type="predicted"/>
<sequence length="52" mass="5856">MIPFQKKDGSFGSPLETALAANTLMNFDCNLKEAGQAIEYICQTRGNDYPWR</sequence>
<evidence type="ECO:0000313" key="2">
    <source>
        <dbReference type="Proteomes" id="UP001154312"/>
    </source>
</evidence>
<dbReference type="Proteomes" id="UP001154312">
    <property type="component" value="Unassembled WGS sequence"/>
</dbReference>
<accession>A0A9X4H409</accession>
<keyword evidence="2" id="KW-1185">Reference proteome</keyword>
<gene>
    <name evidence="1" type="ORF">L7E55_08460</name>
</gene>
<comment type="caution">
    <text evidence="1">The sequence shown here is derived from an EMBL/GenBank/DDBJ whole genome shotgun (WGS) entry which is preliminary data.</text>
</comment>
<reference evidence="1" key="1">
    <citation type="submission" date="2022-02" db="EMBL/GenBank/DDBJ databases">
        <authorList>
            <person name="Leng L."/>
        </authorList>
    </citation>
    <scope>NUCLEOTIDE SEQUENCE</scope>
    <source>
        <strain evidence="1">JI</strain>
    </source>
</reference>
<name>A0A9X4H409_9FIRM</name>
<evidence type="ECO:0000313" key="1">
    <source>
        <dbReference type="EMBL" id="MDF9408388.1"/>
    </source>
</evidence>
<dbReference type="EMBL" id="JAKOAV010000013">
    <property type="protein sequence ID" value="MDF9408388.1"/>
    <property type="molecule type" value="Genomic_DNA"/>
</dbReference>